<gene>
    <name evidence="3" type="ORF">CUC44_13860</name>
</gene>
<organism evidence="3 4">
    <name type="scientific">Aeromonas lusitana</name>
    <dbReference type="NCBI Taxonomy" id="931529"/>
    <lineage>
        <taxon>Bacteria</taxon>
        <taxon>Pseudomonadati</taxon>
        <taxon>Pseudomonadota</taxon>
        <taxon>Gammaproteobacteria</taxon>
        <taxon>Aeromonadales</taxon>
        <taxon>Aeromonadaceae</taxon>
        <taxon>Aeromonas</taxon>
    </lineage>
</organism>
<name>A0A2M8H7V6_9GAMM</name>
<dbReference type="EMBL" id="PGCP01000021">
    <property type="protein sequence ID" value="PJC92612.1"/>
    <property type="molecule type" value="Genomic_DNA"/>
</dbReference>
<dbReference type="OrthoDB" id="2313602at2"/>
<sequence>MKINVSVRVARPIAAVWQGWNTPASIMQWNAASEDWHTDDSRVDLRVGGRFCHHMAARDGSLGFDFEGTFTAVEAPTLLRYVMDDGRSVTVHFQEEAGETLINEEFDAESEHSGEQQRAGWQSILNNFKRHMESAS</sequence>
<evidence type="ECO:0000313" key="3">
    <source>
        <dbReference type="EMBL" id="PJC92612.1"/>
    </source>
</evidence>
<evidence type="ECO:0000259" key="2">
    <source>
        <dbReference type="Pfam" id="PF08327"/>
    </source>
</evidence>
<dbReference type="AlphaFoldDB" id="A0A2M8H7V6"/>
<protein>
    <submittedName>
        <fullName evidence="3">ATPase</fullName>
    </submittedName>
</protein>
<comment type="caution">
    <text evidence="3">The sequence shown here is derived from an EMBL/GenBank/DDBJ whole genome shotgun (WGS) entry which is preliminary data.</text>
</comment>
<dbReference type="Proteomes" id="UP000232060">
    <property type="component" value="Unassembled WGS sequence"/>
</dbReference>
<evidence type="ECO:0000256" key="1">
    <source>
        <dbReference type="ARBA" id="ARBA00006817"/>
    </source>
</evidence>
<dbReference type="Pfam" id="PF08327">
    <property type="entry name" value="AHSA1"/>
    <property type="match status" value="1"/>
</dbReference>
<keyword evidence="4" id="KW-1185">Reference proteome</keyword>
<dbReference type="InterPro" id="IPR023393">
    <property type="entry name" value="START-like_dom_sf"/>
</dbReference>
<evidence type="ECO:0000313" key="4">
    <source>
        <dbReference type="Proteomes" id="UP000232060"/>
    </source>
</evidence>
<accession>A0A2M8H7V6</accession>
<dbReference type="SUPFAM" id="SSF55961">
    <property type="entry name" value="Bet v1-like"/>
    <property type="match status" value="1"/>
</dbReference>
<dbReference type="Gene3D" id="3.30.530.20">
    <property type="match status" value="1"/>
</dbReference>
<comment type="similarity">
    <text evidence="1">Belongs to the AHA1 family.</text>
</comment>
<feature type="domain" description="Activator of Hsp90 ATPase homologue 1/2-like C-terminal" evidence="2">
    <location>
        <begin position="12"/>
        <end position="133"/>
    </location>
</feature>
<reference evidence="3 4" key="1">
    <citation type="submission" date="2017-11" db="EMBL/GenBank/DDBJ databases">
        <title>Draft genome sequence of environmental isolate Aeromonas lusitania sp. nov. MDC 2473.</title>
        <authorList>
            <person name="Colston S.M."/>
            <person name="Navarro A."/>
            <person name="Martinez-Murcia A.J."/>
            <person name="Graf J."/>
        </authorList>
    </citation>
    <scope>NUCLEOTIDE SEQUENCE [LARGE SCALE GENOMIC DNA]</scope>
    <source>
        <strain evidence="3 4">MDC 2473</strain>
    </source>
</reference>
<dbReference type="InterPro" id="IPR013538">
    <property type="entry name" value="ASHA1/2-like_C"/>
</dbReference>
<dbReference type="RefSeq" id="WP_100860504.1">
    <property type="nucleotide sequence ID" value="NZ_PGCP01000021.1"/>
</dbReference>
<proteinExistence type="inferred from homology"/>